<evidence type="ECO:0000256" key="3">
    <source>
        <dbReference type="ARBA" id="ARBA00022670"/>
    </source>
</evidence>
<comment type="caution">
    <text evidence="9">The sequence shown here is derived from an EMBL/GenBank/DDBJ whole genome shotgun (WGS) entry which is preliminary data.</text>
</comment>
<comment type="subcellular location">
    <subcellularLocation>
        <location evidence="1">Cell membrane</location>
        <topology evidence="1">Multi-pass membrane protein</topology>
    </subcellularLocation>
</comment>
<evidence type="ECO:0000256" key="4">
    <source>
        <dbReference type="ARBA" id="ARBA00022692"/>
    </source>
</evidence>
<keyword evidence="2" id="KW-1003">Cell membrane</keyword>
<evidence type="ECO:0000256" key="2">
    <source>
        <dbReference type="ARBA" id="ARBA00022475"/>
    </source>
</evidence>
<keyword evidence="6 8" id="KW-1133">Transmembrane helix</keyword>
<feature type="transmembrane region" description="Helical" evidence="8">
    <location>
        <begin position="93"/>
        <end position="114"/>
    </location>
</feature>
<protein>
    <submittedName>
        <fullName evidence="9">Exosortase/archaeosortase family protein</fullName>
    </submittedName>
</protein>
<evidence type="ECO:0000256" key="8">
    <source>
        <dbReference type="SAM" id="Phobius"/>
    </source>
</evidence>
<organism evidence="9 10">
    <name type="scientific">Marine Group III euryarchaeote</name>
    <dbReference type="NCBI Taxonomy" id="2173149"/>
    <lineage>
        <taxon>Archaea</taxon>
        <taxon>Methanobacteriati</taxon>
        <taxon>Thermoplasmatota</taxon>
        <taxon>Thermoplasmata</taxon>
        <taxon>Candidatus Thermoprofundales</taxon>
    </lineage>
</organism>
<feature type="transmembrane region" description="Helical" evidence="8">
    <location>
        <begin position="166"/>
        <end position="186"/>
    </location>
</feature>
<evidence type="ECO:0000256" key="7">
    <source>
        <dbReference type="ARBA" id="ARBA00023136"/>
    </source>
</evidence>
<feature type="transmembrane region" description="Helical" evidence="8">
    <location>
        <begin position="240"/>
        <end position="257"/>
    </location>
</feature>
<sequence>MQPLNRREQMQALLAATMLALLGFALYHGGSAALVSLAGAAGAGWMAFGNPRTATTPQALLERISGVAGHELNRSEEWLCAQIGAEKKGDRTIVGVAFNFALVMAVVLPADLLFQHMTSAENSLLLYQRFLTWFVWAVESTFGVAVSIGGSNGTLLLYDDIIDLEIVSACTGLHETLFLGLLILCFRGVQPMVRVRWAAYAAIFIFFENALRIITAYPLIMQYGFATWDKVHYFWWQTGQYALIMALFMLWVMTIGGRPENRSRARPT</sequence>
<evidence type="ECO:0000256" key="6">
    <source>
        <dbReference type="ARBA" id="ARBA00022989"/>
    </source>
</evidence>
<keyword evidence="3" id="KW-0645">Protease</keyword>
<proteinExistence type="predicted"/>
<evidence type="ECO:0000313" key="9">
    <source>
        <dbReference type="EMBL" id="HIG63617.1"/>
    </source>
</evidence>
<reference evidence="10" key="1">
    <citation type="journal article" date="2019" name="bioRxiv">
        <title>Genome diversification in globally distributed novel marine Proteobacteria is linked to environmental adaptation.</title>
        <authorList>
            <person name="Zhou Z."/>
            <person name="Tran P.Q."/>
            <person name="Kieft K."/>
            <person name="Anantharaman K."/>
        </authorList>
    </citation>
    <scope>NUCLEOTIDE SEQUENCE [LARGE SCALE GENOMIC DNA]</scope>
</reference>
<dbReference type="GO" id="GO:0008233">
    <property type="term" value="F:peptidase activity"/>
    <property type="evidence" value="ECO:0007669"/>
    <property type="project" value="UniProtKB-KW"/>
</dbReference>
<name>A0A7C7ZF76_9ARCH</name>
<dbReference type="GO" id="GO:0006508">
    <property type="term" value="P:proteolysis"/>
    <property type="evidence" value="ECO:0007669"/>
    <property type="project" value="UniProtKB-KW"/>
</dbReference>
<keyword evidence="7 8" id="KW-0472">Membrane</keyword>
<feature type="transmembrane region" description="Helical" evidence="8">
    <location>
        <begin position="126"/>
        <end position="146"/>
    </location>
</feature>
<keyword evidence="5" id="KW-0378">Hydrolase</keyword>
<dbReference type="Proteomes" id="UP000589516">
    <property type="component" value="Unassembled WGS sequence"/>
</dbReference>
<feature type="transmembrane region" description="Helical" evidence="8">
    <location>
        <begin position="198"/>
        <end position="220"/>
    </location>
</feature>
<evidence type="ECO:0000256" key="1">
    <source>
        <dbReference type="ARBA" id="ARBA00004651"/>
    </source>
</evidence>
<gene>
    <name evidence="9" type="ORF">EYQ16_03755</name>
</gene>
<dbReference type="NCBIfam" id="TIGR04178">
    <property type="entry name" value="exo_archaeo"/>
    <property type="match status" value="1"/>
</dbReference>
<dbReference type="InterPro" id="IPR026392">
    <property type="entry name" value="Exo/Archaeosortase_dom"/>
</dbReference>
<evidence type="ECO:0000313" key="10">
    <source>
        <dbReference type="Proteomes" id="UP000589516"/>
    </source>
</evidence>
<dbReference type="GO" id="GO:0005886">
    <property type="term" value="C:plasma membrane"/>
    <property type="evidence" value="ECO:0007669"/>
    <property type="project" value="UniProtKB-SubCell"/>
</dbReference>
<dbReference type="AlphaFoldDB" id="A0A7C7ZF76"/>
<accession>A0A7C7ZF76</accession>
<keyword evidence="4 8" id="KW-0812">Transmembrane</keyword>
<dbReference type="EMBL" id="DUAV01000024">
    <property type="protein sequence ID" value="HIG63617.1"/>
    <property type="molecule type" value="Genomic_DNA"/>
</dbReference>
<evidence type="ECO:0000256" key="5">
    <source>
        <dbReference type="ARBA" id="ARBA00022801"/>
    </source>
</evidence>